<dbReference type="SUPFAM" id="SSF46626">
    <property type="entry name" value="Cytochrome c"/>
    <property type="match status" value="1"/>
</dbReference>
<dbReference type="GO" id="GO:0020037">
    <property type="term" value="F:heme binding"/>
    <property type="evidence" value="ECO:0007669"/>
    <property type="project" value="InterPro"/>
</dbReference>
<keyword evidence="8" id="KW-1185">Reference proteome</keyword>
<dbReference type="Gene3D" id="1.10.760.10">
    <property type="entry name" value="Cytochrome c-like domain"/>
    <property type="match status" value="1"/>
</dbReference>
<dbReference type="Proteomes" id="UP000322981">
    <property type="component" value="Unassembled WGS sequence"/>
</dbReference>
<feature type="chain" id="PRO_5024459081" evidence="5">
    <location>
        <begin position="37"/>
        <end position="119"/>
    </location>
</feature>
<evidence type="ECO:0000256" key="1">
    <source>
        <dbReference type="ARBA" id="ARBA00022617"/>
    </source>
</evidence>
<dbReference type="RefSeq" id="WP_150094950.1">
    <property type="nucleotide sequence ID" value="NZ_JBFUOH010000064.1"/>
</dbReference>
<reference evidence="7 8" key="1">
    <citation type="submission" date="2019-09" db="EMBL/GenBank/DDBJ databases">
        <title>Whole-genome sequence of the purple sulfur bacterium Thiohalocapsa marina DSM 19078.</title>
        <authorList>
            <person name="Kyndt J.A."/>
            <person name="Meyer T.E."/>
        </authorList>
    </citation>
    <scope>NUCLEOTIDE SEQUENCE [LARGE SCALE GENOMIC DNA]</scope>
    <source>
        <strain evidence="7 8">DSM 19078</strain>
    </source>
</reference>
<dbReference type="PROSITE" id="PS51007">
    <property type="entry name" value="CYTC"/>
    <property type="match status" value="1"/>
</dbReference>
<name>A0A5M8FBQ3_9GAMM</name>
<keyword evidence="1 4" id="KW-0349">Heme</keyword>
<keyword evidence="2 4" id="KW-0479">Metal-binding</keyword>
<keyword evidence="3 4" id="KW-0408">Iron</keyword>
<accession>A0A5M8FBQ3</accession>
<evidence type="ECO:0000259" key="6">
    <source>
        <dbReference type="PROSITE" id="PS51007"/>
    </source>
</evidence>
<dbReference type="GO" id="GO:0009055">
    <property type="term" value="F:electron transfer activity"/>
    <property type="evidence" value="ECO:0007669"/>
    <property type="project" value="InterPro"/>
</dbReference>
<proteinExistence type="predicted"/>
<dbReference type="Pfam" id="PF13442">
    <property type="entry name" value="Cytochrome_CBB3"/>
    <property type="match status" value="1"/>
</dbReference>
<dbReference type="OrthoDB" id="9757546at2"/>
<dbReference type="InterPro" id="IPR036909">
    <property type="entry name" value="Cyt_c-like_dom_sf"/>
</dbReference>
<keyword evidence="5" id="KW-0732">Signal</keyword>
<evidence type="ECO:0000256" key="2">
    <source>
        <dbReference type="ARBA" id="ARBA00022723"/>
    </source>
</evidence>
<sequence>MTIRRGVTVLKPTTTRAVALATLALLWIGHTTTAVAQEPANVGKGQQYFDKVCAKCHETGVGPVLKGRDLPEATYIIIARLGRNAMPAFRITDIDDDTLVAVARYLAGTPKNPDQGATP</sequence>
<evidence type="ECO:0000256" key="3">
    <source>
        <dbReference type="ARBA" id="ARBA00023004"/>
    </source>
</evidence>
<dbReference type="EMBL" id="VWXX01000062">
    <property type="protein sequence ID" value="KAA6181774.1"/>
    <property type="molecule type" value="Genomic_DNA"/>
</dbReference>
<evidence type="ECO:0000313" key="8">
    <source>
        <dbReference type="Proteomes" id="UP000322981"/>
    </source>
</evidence>
<comment type="caution">
    <text evidence="7">The sequence shown here is derived from an EMBL/GenBank/DDBJ whole genome shotgun (WGS) entry which is preliminary data.</text>
</comment>
<dbReference type="InterPro" id="IPR009056">
    <property type="entry name" value="Cyt_c-like_dom"/>
</dbReference>
<organism evidence="7 8">
    <name type="scientific">Thiohalocapsa marina</name>
    <dbReference type="NCBI Taxonomy" id="424902"/>
    <lineage>
        <taxon>Bacteria</taxon>
        <taxon>Pseudomonadati</taxon>
        <taxon>Pseudomonadota</taxon>
        <taxon>Gammaproteobacteria</taxon>
        <taxon>Chromatiales</taxon>
        <taxon>Chromatiaceae</taxon>
        <taxon>Thiohalocapsa</taxon>
    </lineage>
</organism>
<feature type="domain" description="Cytochrome c" evidence="6">
    <location>
        <begin position="40"/>
        <end position="110"/>
    </location>
</feature>
<protein>
    <submittedName>
        <fullName evidence="7">Cytochrome c</fullName>
    </submittedName>
</protein>
<feature type="signal peptide" evidence="5">
    <location>
        <begin position="1"/>
        <end position="36"/>
    </location>
</feature>
<evidence type="ECO:0000256" key="4">
    <source>
        <dbReference type="PROSITE-ProRule" id="PRU00433"/>
    </source>
</evidence>
<dbReference type="AlphaFoldDB" id="A0A5M8FBQ3"/>
<evidence type="ECO:0000256" key="5">
    <source>
        <dbReference type="SAM" id="SignalP"/>
    </source>
</evidence>
<dbReference type="GO" id="GO:0046872">
    <property type="term" value="F:metal ion binding"/>
    <property type="evidence" value="ECO:0007669"/>
    <property type="project" value="UniProtKB-KW"/>
</dbReference>
<evidence type="ECO:0000313" key="7">
    <source>
        <dbReference type="EMBL" id="KAA6181774.1"/>
    </source>
</evidence>
<gene>
    <name evidence="7" type="ORF">F2Q65_18900</name>
</gene>